<evidence type="ECO:0000313" key="2">
    <source>
        <dbReference type="Proteomes" id="UP000437017"/>
    </source>
</evidence>
<dbReference type="AlphaFoldDB" id="A0A6A1QFM8"/>
<organism evidence="1 2">
    <name type="scientific">Balaenoptera physalus</name>
    <name type="common">Fin whale</name>
    <name type="synonym">Balaena physalus</name>
    <dbReference type="NCBI Taxonomy" id="9770"/>
    <lineage>
        <taxon>Eukaryota</taxon>
        <taxon>Metazoa</taxon>
        <taxon>Chordata</taxon>
        <taxon>Craniata</taxon>
        <taxon>Vertebrata</taxon>
        <taxon>Euteleostomi</taxon>
        <taxon>Mammalia</taxon>
        <taxon>Eutheria</taxon>
        <taxon>Laurasiatheria</taxon>
        <taxon>Artiodactyla</taxon>
        <taxon>Whippomorpha</taxon>
        <taxon>Cetacea</taxon>
        <taxon>Mysticeti</taxon>
        <taxon>Balaenopteridae</taxon>
        <taxon>Balaenoptera</taxon>
    </lineage>
</organism>
<keyword evidence="2" id="KW-1185">Reference proteome</keyword>
<gene>
    <name evidence="1" type="ORF">E2I00_001230</name>
</gene>
<reference evidence="1 2" key="1">
    <citation type="journal article" date="2019" name="PLoS ONE">
        <title>Genomic analyses reveal an absence of contemporary introgressive admixture between fin whales and blue whales, despite known hybrids.</title>
        <authorList>
            <person name="Westbury M.V."/>
            <person name="Petersen B."/>
            <person name="Lorenzen E.D."/>
        </authorList>
    </citation>
    <scope>NUCLEOTIDE SEQUENCE [LARGE SCALE GENOMIC DNA]</scope>
    <source>
        <strain evidence="1">FinWhale-01</strain>
    </source>
</reference>
<sequence>MFPPPNQQNHGSEIVWKKLSQKIKIMLKECRNKKRSTYTTRFPDGEHILLLLNNLAVNDQARKAIPACVLVSFLTILNKGHYDRPCSAETFLSIPIIFYINNAISPKPNNSLVFKKKLFES</sequence>
<protein>
    <submittedName>
        <fullName evidence="1">Uncharacterized protein</fullName>
    </submittedName>
</protein>
<comment type="caution">
    <text evidence="1">The sequence shown here is derived from an EMBL/GenBank/DDBJ whole genome shotgun (WGS) entry which is preliminary data.</text>
</comment>
<dbReference type="EMBL" id="SGJD01000511">
    <property type="protein sequence ID" value="KAB0404921.1"/>
    <property type="molecule type" value="Genomic_DNA"/>
</dbReference>
<accession>A0A6A1QFM8</accession>
<evidence type="ECO:0000313" key="1">
    <source>
        <dbReference type="EMBL" id="KAB0404921.1"/>
    </source>
</evidence>
<proteinExistence type="predicted"/>
<name>A0A6A1QFM8_BALPH</name>
<dbReference type="Proteomes" id="UP000437017">
    <property type="component" value="Unassembled WGS sequence"/>
</dbReference>